<sequence length="219" mass="22378">MALTITLVCTFAVILISQVAVAEPVIAGASSSAGSFASSSAGIGQYGGEGFPLIPIQQIPAETFNNGQLQARLNEQFAAQHAAIQKSLEQALQQAQANAGYGNAQGVFNSYQPQPSGSPFPPYQYGSGGSDPVSALAAASIGPSGGFQSVQLSPPNPNSPNVLNRFGSEGGTQPGGAYSVFTSSVSGSRDINGKKTSFRKAQTTINDNGKISTYSVQDP</sequence>
<evidence type="ECO:0000313" key="3">
    <source>
        <dbReference type="EMBL" id="NOV51747.1"/>
    </source>
</evidence>
<evidence type="ECO:0000256" key="2">
    <source>
        <dbReference type="SAM" id="SignalP"/>
    </source>
</evidence>
<feature type="compositionally biased region" description="Polar residues" evidence="1">
    <location>
        <begin position="199"/>
        <end position="219"/>
    </location>
</feature>
<evidence type="ECO:0000256" key="1">
    <source>
        <dbReference type="SAM" id="MobiDB-lite"/>
    </source>
</evidence>
<keyword evidence="2" id="KW-0732">Signal</keyword>
<proteinExistence type="predicted"/>
<feature type="region of interest" description="Disordered" evidence="1">
    <location>
        <begin position="146"/>
        <end position="219"/>
    </location>
</feature>
<accession>A0A6M2E3Z0</accession>
<reference evidence="3" key="1">
    <citation type="submission" date="2020-03" db="EMBL/GenBank/DDBJ databases">
        <title>Transcriptomic Profiling of the Digestive Tract of the Rat Flea, Xenopsylla cheopis, Following Blood Feeding and Infection with Yersinia pestis.</title>
        <authorList>
            <person name="Bland D.M."/>
            <person name="Martens C.A."/>
            <person name="Virtaneva K."/>
            <person name="Kanakabandi K."/>
            <person name="Long D."/>
            <person name="Rosenke R."/>
            <person name="Saturday G.A."/>
            <person name="Hoyt F.H."/>
            <person name="Bruno D.P."/>
            <person name="Ribeiro J.M.C."/>
            <person name="Hinnebusch J."/>
        </authorList>
    </citation>
    <scope>NUCLEOTIDE SEQUENCE</scope>
</reference>
<feature type="compositionally biased region" description="Low complexity" evidence="1">
    <location>
        <begin position="148"/>
        <end position="164"/>
    </location>
</feature>
<feature type="compositionally biased region" description="Polar residues" evidence="1">
    <location>
        <begin position="180"/>
        <end position="189"/>
    </location>
</feature>
<organism evidence="3">
    <name type="scientific">Xenopsylla cheopis</name>
    <name type="common">Oriental rat flea</name>
    <name type="synonym">Pulex cheopis</name>
    <dbReference type="NCBI Taxonomy" id="163159"/>
    <lineage>
        <taxon>Eukaryota</taxon>
        <taxon>Metazoa</taxon>
        <taxon>Ecdysozoa</taxon>
        <taxon>Arthropoda</taxon>
        <taxon>Hexapoda</taxon>
        <taxon>Insecta</taxon>
        <taxon>Pterygota</taxon>
        <taxon>Neoptera</taxon>
        <taxon>Endopterygota</taxon>
        <taxon>Siphonaptera</taxon>
        <taxon>Pulicidae</taxon>
        <taxon>Xenopsyllinae</taxon>
        <taxon>Xenopsylla</taxon>
    </lineage>
</organism>
<dbReference type="EMBL" id="GIIL01008021">
    <property type="protein sequence ID" value="NOV51747.1"/>
    <property type="molecule type" value="Transcribed_RNA"/>
</dbReference>
<feature type="signal peptide" evidence="2">
    <location>
        <begin position="1"/>
        <end position="22"/>
    </location>
</feature>
<protein>
    <submittedName>
        <fullName evidence="3">Putative conserved secreted protein</fullName>
    </submittedName>
</protein>
<dbReference type="AlphaFoldDB" id="A0A6M2E3Z0"/>
<feature type="region of interest" description="Disordered" evidence="1">
    <location>
        <begin position="106"/>
        <end position="129"/>
    </location>
</feature>
<feature type="chain" id="PRO_5027033691" evidence="2">
    <location>
        <begin position="23"/>
        <end position="219"/>
    </location>
</feature>
<name>A0A6M2E3Z0_XENCH</name>